<name>A0ABM1Q0V3_DROAR</name>
<protein>
    <submittedName>
        <fullName evidence="3">Uncharacterized protein LOC108620694</fullName>
    </submittedName>
</protein>
<dbReference type="GeneID" id="108620694"/>
<accession>A0ABM1Q0V3</accession>
<feature type="chain" id="PRO_5045666774" evidence="1">
    <location>
        <begin position="21"/>
        <end position="143"/>
    </location>
</feature>
<sequence length="143" mass="16685">MQLVWLKLLLFSCLWPGSHLQPLGYHELELLFEEQQQQQQQEQLLEEDDLDMTQVNWRAMIPLLLQRQQLRLCMAVYRYEPRLVGGTPCELLLGSGLMAYCDIGHIEDLSVTMRDAFGGMLFDTLQKCRPGLEIFGVRCRRRA</sequence>
<evidence type="ECO:0000313" key="2">
    <source>
        <dbReference type="Proteomes" id="UP000694904"/>
    </source>
</evidence>
<dbReference type="Proteomes" id="UP000694904">
    <property type="component" value="Unplaced"/>
</dbReference>
<organism evidence="2 3">
    <name type="scientific">Drosophila arizonae</name>
    <name type="common">Fruit fly</name>
    <dbReference type="NCBI Taxonomy" id="7263"/>
    <lineage>
        <taxon>Eukaryota</taxon>
        <taxon>Metazoa</taxon>
        <taxon>Ecdysozoa</taxon>
        <taxon>Arthropoda</taxon>
        <taxon>Hexapoda</taxon>
        <taxon>Insecta</taxon>
        <taxon>Pterygota</taxon>
        <taxon>Neoptera</taxon>
        <taxon>Endopterygota</taxon>
        <taxon>Diptera</taxon>
        <taxon>Brachycera</taxon>
        <taxon>Muscomorpha</taxon>
        <taxon>Ephydroidea</taxon>
        <taxon>Drosophilidae</taxon>
        <taxon>Drosophila</taxon>
    </lineage>
</organism>
<dbReference type="RefSeq" id="XP_017873089.1">
    <property type="nucleotide sequence ID" value="XM_018017600.1"/>
</dbReference>
<keyword evidence="1" id="KW-0732">Signal</keyword>
<gene>
    <name evidence="3" type="primary">LOC108620694</name>
</gene>
<proteinExistence type="predicted"/>
<feature type="signal peptide" evidence="1">
    <location>
        <begin position="1"/>
        <end position="20"/>
    </location>
</feature>
<reference evidence="3" key="1">
    <citation type="submission" date="2025-08" db="UniProtKB">
        <authorList>
            <consortium name="RefSeq"/>
        </authorList>
    </citation>
    <scope>IDENTIFICATION</scope>
    <source>
        <tissue evidence="3">Whole organism</tissue>
    </source>
</reference>
<evidence type="ECO:0000313" key="3">
    <source>
        <dbReference type="RefSeq" id="XP_017873089.1"/>
    </source>
</evidence>
<evidence type="ECO:0000256" key="1">
    <source>
        <dbReference type="SAM" id="SignalP"/>
    </source>
</evidence>
<keyword evidence="2" id="KW-1185">Reference proteome</keyword>